<dbReference type="Proteomes" id="UP001107961">
    <property type="component" value="Unassembled WGS sequence"/>
</dbReference>
<dbReference type="GO" id="GO:0047617">
    <property type="term" value="F:fatty acyl-CoA hydrolase activity"/>
    <property type="evidence" value="ECO:0007669"/>
    <property type="project" value="InterPro"/>
</dbReference>
<evidence type="ECO:0000256" key="2">
    <source>
        <dbReference type="ARBA" id="ARBA00022801"/>
    </source>
</evidence>
<proteinExistence type="inferred from homology"/>
<organism evidence="4 5">
    <name type="scientific">Alloalcanivorax xenomutans</name>
    <dbReference type="NCBI Taxonomy" id="1094342"/>
    <lineage>
        <taxon>Bacteria</taxon>
        <taxon>Pseudomonadati</taxon>
        <taxon>Pseudomonadota</taxon>
        <taxon>Gammaproteobacteria</taxon>
        <taxon>Oceanospirillales</taxon>
        <taxon>Alcanivoracaceae</taxon>
        <taxon>Alloalcanivorax</taxon>
    </lineage>
</organism>
<dbReference type="InterPro" id="IPR006683">
    <property type="entry name" value="Thioestr_dom"/>
</dbReference>
<dbReference type="EMBL" id="JAJVKT010000022">
    <property type="protein sequence ID" value="MCE7510309.1"/>
    <property type="molecule type" value="Genomic_DNA"/>
</dbReference>
<dbReference type="RefSeq" id="WP_080530341.1">
    <property type="nucleotide sequence ID" value="NZ_CP012331.1"/>
</dbReference>
<dbReference type="InterPro" id="IPR039298">
    <property type="entry name" value="ACOT13"/>
</dbReference>
<comment type="similarity">
    <text evidence="1">Belongs to the thioesterase PaaI family.</text>
</comment>
<evidence type="ECO:0000256" key="1">
    <source>
        <dbReference type="ARBA" id="ARBA00008324"/>
    </source>
</evidence>
<accession>A0A9Q3W783</accession>
<dbReference type="SUPFAM" id="SSF54637">
    <property type="entry name" value="Thioesterase/thiol ester dehydrase-isomerase"/>
    <property type="match status" value="1"/>
</dbReference>
<gene>
    <name evidence="4" type="ORF">LZG35_16840</name>
</gene>
<dbReference type="Pfam" id="PF03061">
    <property type="entry name" value="4HBT"/>
    <property type="match status" value="1"/>
</dbReference>
<keyword evidence="5" id="KW-1185">Reference proteome</keyword>
<name>A0A9Q3W783_9GAMM</name>
<evidence type="ECO:0000313" key="5">
    <source>
        <dbReference type="Proteomes" id="UP001107961"/>
    </source>
</evidence>
<feature type="domain" description="Thioesterase" evidence="3">
    <location>
        <begin position="50"/>
        <end position="123"/>
    </location>
</feature>
<keyword evidence="2" id="KW-0378">Hydrolase</keyword>
<dbReference type="Gene3D" id="3.10.129.10">
    <property type="entry name" value="Hotdog Thioesterase"/>
    <property type="match status" value="1"/>
</dbReference>
<comment type="caution">
    <text evidence="4">The sequence shown here is derived from an EMBL/GenBank/DDBJ whole genome shotgun (WGS) entry which is preliminary data.</text>
</comment>
<evidence type="ECO:0000259" key="3">
    <source>
        <dbReference type="Pfam" id="PF03061"/>
    </source>
</evidence>
<evidence type="ECO:0000313" key="4">
    <source>
        <dbReference type="EMBL" id="MCE7510309.1"/>
    </source>
</evidence>
<dbReference type="PANTHER" id="PTHR21660">
    <property type="entry name" value="THIOESTERASE SUPERFAMILY MEMBER-RELATED"/>
    <property type="match status" value="1"/>
</dbReference>
<dbReference type="KEGG" id="axe:P40_02395"/>
<dbReference type="AlphaFoldDB" id="A0A9Q3W783"/>
<dbReference type="InterPro" id="IPR029069">
    <property type="entry name" value="HotDog_dom_sf"/>
</dbReference>
<protein>
    <submittedName>
        <fullName evidence="4">PaaI family thioesterase</fullName>
    </submittedName>
</protein>
<reference evidence="4" key="1">
    <citation type="submission" date="2022-01" db="EMBL/GenBank/DDBJ databases">
        <authorList>
            <person name="Karlyshev A.V."/>
            <person name="Jaspars M."/>
        </authorList>
    </citation>
    <scope>NUCLEOTIDE SEQUENCE</scope>
    <source>
        <strain evidence="4">AGSA3-2</strain>
    </source>
</reference>
<dbReference type="CDD" id="cd03443">
    <property type="entry name" value="PaaI_thioesterase"/>
    <property type="match status" value="1"/>
</dbReference>
<dbReference type="PANTHER" id="PTHR21660:SF1">
    <property type="entry name" value="ACYL-COENZYME A THIOESTERASE 13"/>
    <property type="match status" value="1"/>
</dbReference>
<sequence length="145" mass="15327">MSDLAVPPGYQRHRRASGLTAPWEPIFIRHHDHGLSLAIRADQPHANSRGFVHGGLISALADNAMGLSCADRLGGISGLVTVSMTLDFLGSARLGQWVEIRAEATRTGPSLNFAAAQVWADDTLCARATAVFKALAPRPSAESSA</sequence>